<dbReference type="Pfam" id="PF00712">
    <property type="entry name" value="DNA_pol3_beta"/>
    <property type="match status" value="1"/>
</dbReference>
<feature type="domain" description="DNA polymerase III beta sliding clamp C-terminal" evidence="13">
    <location>
        <begin position="243"/>
        <end position="362"/>
    </location>
</feature>
<proteinExistence type="inferred from homology"/>
<feature type="domain" description="DNA polymerase III beta sliding clamp N-terminal" evidence="11">
    <location>
        <begin position="1"/>
        <end position="119"/>
    </location>
</feature>
<evidence type="ECO:0000313" key="15">
    <source>
        <dbReference type="Proteomes" id="UP001344632"/>
    </source>
</evidence>
<comment type="similarity">
    <text evidence="2 10">Belongs to the beta sliding clamp family.</text>
</comment>
<evidence type="ECO:0000256" key="6">
    <source>
        <dbReference type="ARBA" id="ARBA00022695"/>
    </source>
</evidence>
<gene>
    <name evidence="14" type="primary">dnaN</name>
    <name evidence="14" type="ORF">P4H66_19605</name>
</gene>
<dbReference type="Pfam" id="PF02767">
    <property type="entry name" value="DNA_pol3_beta_2"/>
    <property type="match status" value="1"/>
</dbReference>
<dbReference type="NCBIfam" id="TIGR00663">
    <property type="entry name" value="dnan"/>
    <property type="match status" value="1"/>
</dbReference>
<evidence type="ECO:0000256" key="8">
    <source>
        <dbReference type="ARBA" id="ARBA00022932"/>
    </source>
</evidence>
<evidence type="ECO:0000256" key="5">
    <source>
        <dbReference type="ARBA" id="ARBA00022679"/>
    </source>
</evidence>
<dbReference type="SUPFAM" id="SSF55979">
    <property type="entry name" value="DNA clamp"/>
    <property type="match status" value="3"/>
</dbReference>
<dbReference type="PIRSF" id="PIRSF000804">
    <property type="entry name" value="DNA_pol_III_b"/>
    <property type="match status" value="1"/>
</dbReference>
<dbReference type="Pfam" id="PF02768">
    <property type="entry name" value="DNA_pol3_beta_3"/>
    <property type="match status" value="1"/>
</dbReference>
<comment type="caution">
    <text evidence="14">The sequence shown here is derived from an EMBL/GenBank/DDBJ whole genome shotgun (WGS) entry which is preliminary data.</text>
</comment>
<comment type="subunit">
    <text evidence="10">Forms a ring-shaped head-to-tail homodimer around DNA.</text>
</comment>
<dbReference type="PANTHER" id="PTHR30478:SF0">
    <property type="entry name" value="BETA SLIDING CLAMP"/>
    <property type="match status" value="1"/>
</dbReference>
<evidence type="ECO:0000256" key="7">
    <source>
        <dbReference type="ARBA" id="ARBA00022705"/>
    </source>
</evidence>
<organism evidence="14 15">
    <name type="scientific">Paenibacillus dokdonensis</name>
    <dbReference type="NCBI Taxonomy" id="2567944"/>
    <lineage>
        <taxon>Bacteria</taxon>
        <taxon>Bacillati</taxon>
        <taxon>Bacillota</taxon>
        <taxon>Bacilli</taxon>
        <taxon>Bacillales</taxon>
        <taxon>Paenibacillaceae</taxon>
        <taxon>Paenibacillus</taxon>
    </lineage>
</organism>
<evidence type="ECO:0000259" key="13">
    <source>
        <dbReference type="Pfam" id="PF02768"/>
    </source>
</evidence>
<name>A0ABU6GQL2_9BACL</name>
<accession>A0ABU6GQL2</accession>
<dbReference type="GO" id="GO:0003887">
    <property type="term" value="F:DNA-directed DNA polymerase activity"/>
    <property type="evidence" value="ECO:0007669"/>
    <property type="project" value="UniProtKB-EC"/>
</dbReference>
<dbReference type="CDD" id="cd00140">
    <property type="entry name" value="beta_clamp"/>
    <property type="match status" value="1"/>
</dbReference>
<evidence type="ECO:0000259" key="12">
    <source>
        <dbReference type="Pfam" id="PF02767"/>
    </source>
</evidence>
<dbReference type="InterPro" id="IPR022637">
    <property type="entry name" value="DNA_polIII_beta_cen"/>
</dbReference>
<dbReference type="InterPro" id="IPR001001">
    <property type="entry name" value="DNA_polIII_beta"/>
</dbReference>
<evidence type="ECO:0000256" key="10">
    <source>
        <dbReference type="PIRNR" id="PIRNR000804"/>
    </source>
</evidence>
<sequence>MKISIDKSILWKSLDQISKVISTKNIIPILSEILFEVNGSGLSMVGGDGTVFLKSTIDPEDFQLLRSGSITIPGRRLIEIVKKLKDVIDISADGHQIVIKSGRSKFEMSGMDAEEYPKMELELGQVVSVSGQVLKELVTKTIFATYTKEDAPILTGLRITLTENGIEATGTDRHRLSKTAEKIEDGFDFTTVVGSGSLNELVKIIPDKEKVSISFYKDRFIVQTKKFVFSSRVLEGAYPDVDRITPTQFNSIVTVKTQDFIDALKGVNIIASEQKTNLVKMIVGEEVELSSESDQGKANEFLEIIKMDGEGFKLSFNAKFALSALESIDCEETTINFVGRLDPIVFKGVGNETDFHLMLPYRTEV</sequence>
<reference evidence="14 15" key="1">
    <citation type="submission" date="2023-03" db="EMBL/GenBank/DDBJ databases">
        <title>Bacillus Genome Sequencing.</title>
        <authorList>
            <person name="Dunlap C."/>
        </authorList>
    </citation>
    <scope>NUCLEOTIDE SEQUENCE [LARGE SCALE GENOMIC DNA]</scope>
    <source>
        <strain evidence="14 15">BD-525</strain>
    </source>
</reference>
<comment type="function">
    <text evidence="10">Confers DNA tethering and processivity to DNA polymerases and other proteins. Acts as a clamp, forming a ring around DNA (a reaction catalyzed by the clamp-loading complex) which diffuses in an ATP-independent manner freely and bidirectionally along dsDNA. Initially characterized for its ability to contact the catalytic subunit of DNA polymerase III (Pol III), a complex, multichain enzyme responsible for most of the replicative synthesis in bacteria; Pol III exhibits 3'-5' exonuclease proofreading activity. The beta chain is required for initiation of replication as well as for processivity of DNA replication.</text>
</comment>
<evidence type="ECO:0000259" key="11">
    <source>
        <dbReference type="Pfam" id="PF00712"/>
    </source>
</evidence>
<dbReference type="Gene3D" id="3.70.10.10">
    <property type="match status" value="1"/>
</dbReference>
<evidence type="ECO:0000256" key="3">
    <source>
        <dbReference type="ARBA" id="ARBA00021035"/>
    </source>
</evidence>
<dbReference type="InterPro" id="IPR046938">
    <property type="entry name" value="DNA_clamp_sf"/>
</dbReference>
<keyword evidence="7 10" id="KW-0235">DNA replication</keyword>
<dbReference type="RefSeq" id="WP_326089755.1">
    <property type="nucleotide sequence ID" value="NZ_JARLKZ010000015.1"/>
</dbReference>
<dbReference type="SMART" id="SM00480">
    <property type="entry name" value="POL3Bc"/>
    <property type="match status" value="1"/>
</dbReference>
<dbReference type="Proteomes" id="UP001344632">
    <property type="component" value="Unassembled WGS sequence"/>
</dbReference>
<protein>
    <recommendedName>
        <fullName evidence="3 10">Beta sliding clamp</fullName>
    </recommendedName>
</protein>
<keyword evidence="15" id="KW-1185">Reference proteome</keyword>
<keyword evidence="6 10" id="KW-0548">Nucleotidyltransferase</keyword>
<dbReference type="PANTHER" id="PTHR30478">
    <property type="entry name" value="DNA POLYMERASE III SUBUNIT BETA"/>
    <property type="match status" value="1"/>
</dbReference>
<keyword evidence="8 10" id="KW-0239">DNA-directed DNA polymerase</keyword>
<keyword evidence="4 10" id="KW-0963">Cytoplasm</keyword>
<dbReference type="InterPro" id="IPR022635">
    <property type="entry name" value="DNA_polIII_beta_C"/>
</dbReference>
<evidence type="ECO:0000256" key="2">
    <source>
        <dbReference type="ARBA" id="ARBA00010752"/>
    </source>
</evidence>
<evidence type="ECO:0000256" key="4">
    <source>
        <dbReference type="ARBA" id="ARBA00022490"/>
    </source>
</evidence>
<dbReference type="Gene3D" id="3.10.150.10">
    <property type="entry name" value="DNA Polymerase III, subunit A, domain 2"/>
    <property type="match status" value="1"/>
</dbReference>
<keyword evidence="5 10" id="KW-0808">Transferase</keyword>
<dbReference type="EMBL" id="JARLKZ010000015">
    <property type="protein sequence ID" value="MEC0242013.1"/>
    <property type="molecule type" value="Genomic_DNA"/>
</dbReference>
<comment type="subcellular location">
    <subcellularLocation>
        <location evidence="1 10">Cytoplasm</location>
    </subcellularLocation>
</comment>
<keyword evidence="9" id="KW-0238">DNA-binding</keyword>
<evidence type="ECO:0000313" key="14">
    <source>
        <dbReference type="EMBL" id="MEC0242013.1"/>
    </source>
</evidence>
<evidence type="ECO:0000256" key="1">
    <source>
        <dbReference type="ARBA" id="ARBA00004496"/>
    </source>
</evidence>
<dbReference type="InterPro" id="IPR022634">
    <property type="entry name" value="DNA_polIII_beta_N"/>
</dbReference>
<evidence type="ECO:0000256" key="9">
    <source>
        <dbReference type="ARBA" id="ARBA00023125"/>
    </source>
</evidence>
<feature type="domain" description="DNA polymerase III beta sliding clamp central" evidence="12">
    <location>
        <begin position="129"/>
        <end position="240"/>
    </location>
</feature>